<dbReference type="Proteomes" id="UP000076727">
    <property type="component" value="Unassembled WGS sequence"/>
</dbReference>
<dbReference type="SUPFAM" id="SSF50044">
    <property type="entry name" value="SH3-domain"/>
    <property type="match status" value="1"/>
</dbReference>
<feature type="compositionally biased region" description="Low complexity" evidence="1">
    <location>
        <begin position="185"/>
        <end position="221"/>
    </location>
</feature>
<evidence type="ECO:0000256" key="2">
    <source>
        <dbReference type="SAM" id="Phobius"/>
    </source>
</evidence>
<sequence length="325" mass="35541">MVPPSRVVLARATEDTLGGGTPPPETLRNDTAAVIGIAFAVALVLGCGIWLTFYFFRRRRKARREQAVQEEDRKRIARKSILIRAEEKAAMLVSPTPRPMDTSKARAVDRALVTASVVMPEKALTPRVGHQRQTIDLAVNTVQNPPLPPPIMLQPPSPDVEDAAHRVGTQRSSPSIQEIPRSAQSRPGSSSRPVSFVSRSSPLRHSASATPSRASSYSASASAPVFEEGQMRRVRQVFMRALPDELVVAHGEHLAIVRQYDDGWCVVGRESRGRPGDVEFGAVPVWVFARPEEGVRPMRPTRNASLNVRLSLEAPGGPSFAWTNT</sequence>
<evidence type="ECO:0000313" key="3">
    <source>
        <dbReference type="EMBL" id="KZT73653.1"/>
    </source>
</evidence>
<feature type="transmembrane region" description="Helical" evidence="2">
    <location>
        <begin position="32"/>
        <end position="56"/>
    </location>
</feature>
<dbReference type="OrthoDB" id="5340910at2759"/>
<name>A0A165TM74_9APHY</name>
<evidence type="ECO:0008006" key="5">
    <source>
        <dbReference type="Google" id="ProtNLM"/>
    </source>
</evidence>
<feature type="region of interest" description="Disordered" evidence="1">
    <location>
        <begin position="141"/>
        <end position="221"/>
    </location>
</feature>
<keyword evidence="2" id="KW-1133">Transmembrane helix</keyword>
<dbReference type="InterPro" id="IPR036028">
    <property type="entry name" value="SH3-like_dom_sf"/>
</dbReference>
<dbReference type="STRING" id="1314783.A0A165TM74"/>
<keyword evidence="4" id="KW-1185">Reference proteome</keyword>
<dbReference type="AlphaFoldDB" id="A0A165TM74"/>
<reference evidence="3 4" key="1">
    <citation type="journal article" date="2016" name="Mol. Biol. Evol.">
        <title>Comparative Genomics of Early-Diverging Mushroom-Forming Fungi Provides Insights into the Origins of Lignocellulose Decay Capabilities.</title>
        <authorList>
            <person name="Nagy L.G."/>
            <person name="Riley R."/>
            <person name="Tritt A."/>
            <person name="Adam C."/>
            <person name="Daum C."/>
            <person name="Floudas D."/>
            <person name="Sun H."/>
            <person name="Yadav J.S."/>
            <person name="Pangilinan J."/>
            <person name="Larsson K.H."/>
            <person name="Matsuura K."/>
            <person name="Barry K."/>
            <person name="Labutti K."/>
            <person name="Kuo R."/>
            <person name="Ohm R.A."/>
            <person name="Bhattacharya S.S."/>
            <person name="Shirouzu T."/>
            <person name="Yoshinaga Y."/>
            <person name="Martin F.M."/>
            <person name="Grigoriev I.V."/>
            <person name="Hibbett D.S."/>
        </authorList>
    </citation>
    <scope>NUCLEOTIDE SEQUENCE [LARGE SCALE GENOMIC DNA]</scope>
    <source>
        <strain evidence="3 4">L-15889</strain>
    </source>
</reference>
<organism evidence="3 4">
    <name type="scientific">Daedalea quercina L-15889</name>
    <dbReference type="NCBI Taxonomy" id="1314783"/>
    <lineage>
        <taxon>Eukaryota</taxon>
        <taxon>Fungi</taxon>
        <taxon>Dikarya</taxon>
        <taxon>Basidiomycota</taxon>
        <taxon>Agaricomycotina</taxon>
        <taxon>Agaricomycetes</taxon>
        <taxon>Polyporales</taxon>
        <taxon>Fomitopsis</taxon>
    </lineage>
</organism>
<protein>
    <recommendedName>
        <fullName evidence="5">SH3 domain-containing protein</fullName>
    </recommendedName>
</protein>
<accession>A0A165TM74</accession>
<keyword evidence="2" id="KW-0812">Transmembrane</keyword>
<evidence type="ECO:0000256" key="1">
    <source>
        <dbReference type="SAM" id="MobiDB-lite"/>
    </source>
</evidence>
<proteinExistence type="predicted"/>
<keyword evidence="2" id="KW-0472">Membrane</keyword>
<dbReference type="EMBL" id="KV429036">
    <property type="protein sequence ID" value="KZT73653.1"/>
    <property type="molecule type" value="Genomic_DNA"/>
</dbReference>
<feature type="compositionally biased region" description="Pro residues" evidence="1">
    <location>
        <begin position="145"/>
        <end position="158"/>
    </location>
</feature>
<gene>
    <name evidence="3" type="ORF">DAEQUDRAFT_762091</name>
</gene>
<evidence type="ECO:0000313" key="4">
    <source>
        <dbReference type="Proteomes" id="UP000076727"/>
    </source>
</evidence>